<keyword evidence="4" id="KW-1185">Reference proteome</keyword>
<dbReference type="PANTHER" id="PTHR24094:SF15">
    <property type="entry name" value="AMP-DEPENDENT SYNTHETASE_LIGASE DOMAIN-CONTAINING PROTEIN-RELATED"/>
    <property type="match status" value="1"/>
</dbReference>
<feature type="signal peptide" evidence="1">
    <location>
        <begin position="1"/>
        <end position="20"/>
    </location>
</feature>
<comment type="caution">
    <text evidence="3">The sequence shown here is derived from an EMBL/GenBank/DDBJ whole genome shotgun (WGS) entry which is preliminary data.</text>
</comment>
<proteinExistence type="predicted"/>
<feature type="domain" description="GmrSD restriction endonucleases C-terminal" evidence="2">
    <location>
        <begin position="110"/>
        <end position="209"/>
    </location>
</feature>
<protein>
    <submittedName>
        <fullName evidence="3">HNH endonuclease family protein</fullName>
    </submittedName>
</protein>
<gene>
    <name evidence="3" type="ORF">PV517_05580</name>
</gene>
<dbReference type="RefSeq" id="WP_086763398.1">
    <property type="nucleotide sequence ID" value="NZ_JAGJBZ010000002.1"/>
</dbReference>
<keyword evidence="3" id="KW-0255">Endonuclease</keyword>
<dbReference type="GO" id="GO:0004519">
    <property type="term" value="F:endonuclease activity"/>
    <property type="evidence" value="ECO:0007669"/>
    <property type="project" value="UniProtKB-KW"/>
</dbReference>
<dbReference type="Pfam" id="PF07510">
    <property type="entry name" value="GmrSD_C"/>
    <property type="match status" value="1"/>
</dbReference>
<accession>A0ABU4KXU2</accession>
<organism evidence="3 4">
    <name type="scientific">Streptomyces griseiscabiei</name>
    <dbReference type="NCBI Taxonomy" id="2993540"/>
    <lineage>
        <taxon>Bacteria</taxon>
        <taxon>Bacillati</taxon>
        <taxon>Actinomycetota</taxon>
        <taxon>Actinomycetes</taxon>
        <taxon>Kitasatosporales</taxon>
        <taxon>Streptomycetaceae</taxon>
        <taxon>Streptomyces</taxon>
    </lineage>
</organism>
<evidence type="ECO:0000313" key="3">
    <source>
        <dbReference type="EMBL" id="MDX2908174.1"/>
    </source>
</evidence>
<reference evidence="3 4" key="1">
    <citation type="journal article" date="2023" name="Microb. Genom.">
        <title>Mesoterricola silvestris gen. nov., sp. nov., Mesoterricola sediminis sp. nov., Geothrix oryzae sp. nov., Geothrix edaphica sp. nov., Geothrix rubra sp. nov., and Geothrix limicola sp. nov., six novel members of Acidobacteriota isolated from soils.</title>
        <authorList>
            <person name="Weisberg A.J."/>
            <person name="Pearce E."/>
            <person name="Kramer C.G."/>
            <person name="Chang J.H."/>
            <person name="Clarke C.R."/>
        </authorList>
    </citation>
    <scope>NUCLEOTIDE SEQUENCE [LARGE SCALE GENOMIC DNA]</scope>
    <source>
        <strain evidence="3 4">NRRL_B-2795</strain>
    </source>
</reference>
<dbReference type="PANTHER" id="PTHR24094">
    <property type="entry name" value="SECRETED PROTEIN"/>
    <property type="match status" value="1"/>
</dbReference>
<keyword evidence="1" id="KW-0732">Signal</keyword>
<evidence type="ECO:0000259" key="2">
    <source>
        <dbReference type="Pfam" id="PF07510"/>
    </source>
</evidence>
<feature type="chain" id="PRO_5047455397" evidence="1">
    <location>
        <begin position="21"/>
        <end position="225"/>
    </location>
</feature>
<name>A0ABU4KXU2_9ACTN</name>
<sequence>MKTLRIALAGILTVSALALAAPASPAVAAPGETVTASLSDLITALPVHGEGPRDGYSREQFRHWIDADRDGCHTRNEVLLHEAIVAPEVTGRCSITAGTGQWWSWYDETTQTDKEQVDIDHMVPLGEAWDSGAAAWSATERRDYANDLDDERSLLAVRDSVNQSKADRDPGEWMPPAASATCRYIADWVTVKTRWGLTADPAEHAAITRIAGGCDDPLITVTHAR</sequence>
<dbReference type="EMBL" id="JARAVY010000002">
    <property type="protein sequence ID" value="MDX2908174.1"/>
    <property type="molecule type" value="Genomic_DNA"/>
</dbReference>
<keyword evidence="3" id="KW-0378">Hydrolase</keyword>
<evidence type="ECO:0000313" key="4">
    <source>
        <dbReference type="Proteomes" id="UP001271723"/>
    </source>
</evidence>
<keyword evidence="3" id="KW-0540">Nuclease</keyword>
<dbReference type="InterPro" id="IPR011089">
    <property type="entry name" value="GmrSD_C"/>
</dbReference>
<dbReference type="Proteomes" id="UP001271723">
    <property type="component" value="Unassembled WGS sequence"/>
</dbReference>
<evidence type="ECO:0000256" key="1">
    <source>
        <dbReference type="SAM" id="SignalP"/>
    </source>
</evidence>